<dbReference type="RefSeq" id="WP_114002096.1">
    <property type="nucleotide sequence ID" value="NZ_PSQG01000010.1"/>
</dbReference>
<evidence type="ECO:0000313" key="3">
    <source>
        <dbReference type="Proteomes" id="UP000253208"/>
    </source>
</evidence>
<gene>
    <name evidence="2" type="ORF">C4886_08305</name>
</gene>
<dbReference type="PANTHER" id="PTHR42867:SF1">
    <property type="entry name" value="MEMBRANE PROTEIN-RELATED"/>
    <property type="match status" value="1"/>
</dbReference>
<feature type="transmembrane region" description="Helical" evidence="1">
    <location>
        <begin position="113"/>
        <end position="137"/>
    </location>
</feature>
<dbReference type="PANTHER" id="PTHR42867">
    <property type="entry name" value="MEMBRANE PROTEIN-RELATED"/>
    <property type="match status" value="1"/>
</dbReference>
<feature type="transmembrane region" description="Helical" evidence="1">
    <location>
        <begin position="218"/>
        <end position="241"/>
    </location>
</feature>
<protein>
    <submittedName>
        <fullName evidence="2">DUF1385 domain-containing protein</fullName>
    </submittedName>
</protein>
<reference evidence="2 3" key="1">
    <citation type="submission" date="2018-02" db="EMBL/GenBank/DDBJ databases">
        <title>Complete genome sequencing of Faecalibacterium prausnitzii strains isolated from the human gut.</title>
        <authorList>
            <person name="Fitzgerald B.C."/>
            <person name="Shkoporov A.N."/>
            <person name="Ross P.R."/>
            <person name="Hill C."/>
        </authorList>
    </citation>
    <scope>NUCLEOTIDE SEQUENCE [LARGE SCALE GENOMIC DNA]</scope>
    <source>
        <strain evidence="2 3">APC942/31-1</strain>
    </source>
</reference>
<organism evidence="2 3">
    <name type="scientific">Blautia obeum</name>
    <dbReference type="NCBI Taxonomy" id="40520"/>
    <lineage>
        <taxon>Bacteria</taxon>
        <taxon>Bacillati</taxon>
        <taxon>Bacillota</taxon>
        <taxon>Clostridia</taxon>
        <taxon>Lachnospirales</taxon>
        <taxon>Lachnospiraceae</taxon>
        <taxon>Blautia</taxon>
    </lineage>
</organism>
<feature type="transmembrane region" description="Helical" evidence="1">
    <location>
        <begin position="149"/>
        <end position="169"/>
    </location>
</feature>
<dbReference type="Proteomes" id="UP000253208">
    <property type="component" value="Unassembled WGS sequence"/>
</dbReference>
<dbReference type="InterPro" id="IPR010787">
    <property type="entry name" value="DUF1385"/>
</dbReference>
<keyword evidence="1" id="KW-0472">Membrane</keyword>
<proteinExistence type="predicted"/>
<comment type="caution">
    <text evidence="2">The sequence shown here is derived from an EMBL/GenBank/DDBJ whole genome shotgun (WGS) entry which is preliminary data.</text>
</comment>
<dbReference type="Pfam" id="PF07136">
    <property type="entry name" value="DUF1385"/>
    <property type="match status" value="1"/>
</dbReference>
<evidence type="ECO:0000256" key="1">
    <source>
        <dbReference type="SAM" id="Phobius"/>
    </source>
</evidence>
<accession>A0A367G039</accession>
<sequence>MRSSNIGGQAVMEGIMMRHKDKYSIAVRRPDQEIELKVEDYKCIFGNHAFLKKPIIRGVVSFVDSLVVGTKCLMYSAEIAGDEEDEETARKNEQLTGEERSAKKAKEDKQFKWLLYITVATSMVVSVAAFMFLPYVLASLIRGVGASEFLVTIVEAFVKLALFMGYMFLISRMKDIQRTFMYHGAEHKCINCVEHGLPLTVENVLKSSRFHKRCGTSFLFLVMLVSIVLHFVFVAVPFYWVRLLGRLLMVPVVAGISFEIIQWAGRTDSKFADIMSKPGLAMQKFTTKEPTADMAEVAIKAVEAVFDWRAYLKEEFDLDIPYETEETENADS</sequence>
<keyword evidence="1" id="KW-0812">Transmembrane</keyword>
<name>A0A367G039_9FIRM</name>
<dbReference type="EMBL" id="PSQG01000010">
    <property type="protein sequence ID" value="RCH43985.1"/>
    <property type="molecule type" value="Genomic_DNA"/>
</dbReference>
<keyword evidence="1" id="KW-1133">Transmembrane helix</keyword>
<dbReference type="AlphaFoldDB" id="A0A367G039"/>
<evidence type="ECO:0000313" key="2">
    <source>
        <dbReference type="EMBL" id="RCH43985.1"/>
    </source>
</evidence>